<keyword evidence="2" id="KW-1133">Transmembrane helix</keyword>
<dbReference type="Proteomes" id="UP001058072">
    <property type="component" value="Chromosome"/>
</dbReference>
<dbReference type="GO" id="GO:0051301">
    <property type="term" value="P:cell division"/>
    <property type="evidence" value="ECO:0007669"/>
    <property type="project" value="UniProtKB-KW"/>
</dbReference>
<feature type="compositionally biased region" description="Basic residues" evidence="1">
    <location>
        <begin position="17"/>
        <end position="26"/>
    </location>
</feature>
<evidence type="ECO:0000256" key="2">
    <source>
        <dbReference type="SAM" id="Phobius"/>
    </source>
</evidence>
<protein>
    <submittedName>
        <fullName evidence="4">Cell division protein FtsL</fullName>
    </submittedName>
</protein>
<evidence type="ECO:0000256" key="1">
    <source>
        <dbReference type="SAM" id="MobiDB-lite"/>
    </source>
</evidence>
<evidence type="ECO:0000313" key="6">
    <source>
        <dbReference type="Proteomes" id="UP001058072"/>
    </source>
</evidence>
<evidence type="ECO:0000313" key="3">
    <source>
        <dbReference type="EMBL" id="UUF06604.1"/>
    </source>
</evidence>
<dbReference type="EMBL" id="CP071249">
    <property type="protein sequence ID" value="UUF06604.1"/>
    <property type="molecule type" value="Genomic_DNA"/>
</dbReference>
<keyword evidence="4" id="KW-0131">Cell cycle</keyword>
<reference evidence="4 5" key="1">
    <citation type="submission" date="2021-03" db="EMBL/GenBank/DDBJ databases">
        <title>Comparative Genomics and Metabolomics in the genus Turicibacter.</title>
        <authorList>
            <person name="Maki J."/>
            <person name="Looft T."/>
        </authorList>
    </citation>
    <scope>NUCLEOTIDE SEQUENCE</scope>
    <source>
        <strain evidence="4">ISU324</strain>
        <strain evidence="3 5">MMM721</strain>
    </source>
</reference>
<evidence type="ECO:0000313" key="5">
    <source>
        <dbReference type="Proteomes" id="UP001058016"/>
    </source>
</evidence>
<proteinExistence type="predicted"/>
<evidence type="ECO:0000313" key="4">
    <source>
        <dbReference type="EMBL" id="UUF07855.1"/>
    </source>
</evidence>
<keyword evidence="2" id="KW-0472">Membrane</keyword>
<dbReference type="Proteomes" id="UP001058016">
    <property type="component" value="Chromosome"/>
</dbReference>
<gene>
    <name evidence="3" type="ORF">J0J69_03190</name>
    <name evidence="4" type="ORF">J0J70_09530</name>
</gene>
<keyword evidence="2" id="KW-0812">Transmembrane</keyword>
<organism evidence="4 6">
    <name type="scientific">Turicibacter bilis</name>
    <dbReference type="NCBI Taxonomy" id="2735723"/>
    <lineage>
        <taxon>Bacteria</taxon>
        <taxon>Bacillati</taxon>
        <taxon>Bacillota</taxon>
        <taxon>Erysipelotrichia</taxon>
        <taxon>Erysipelotrichales</taxon>
        <taxon>Turicibacteraceae</taxon>
        <taxon>Turicibacter</taxon>
    </lineage>
</organism>
<dbReference type="EMBL" id="CP071250">
    <property type="protein sequence ID" value="UUF07855.1"/>
    <property type="molecule type" value="Genomic_DNA"/>
</dbReference>
<keyword evidence="5" id="KW-1185">Reference proteome</keyword>
<accession>A0A9Q9FG09</accession>
<keyword evidence="4" id="KW-0132">Cell division</keyword>
<dbReference type="AlphaFoldDB" id="A0A9Q9FG09"/>
<name>A0A9Q9FG09_9FIRM</name>
<feature type="region of interest" description="Disordered" evidence="1">
    <location>
        <begin position="1"/>
        <end position="26"/>
    </location>
</feature>
<sequence length="117" mass="13440">MSPLKRQVEQQQPLQRRTVKPTQKRKAKKKGLYSLQGLVGMTVVGVFLLLIGQLYLDAQINELHYQVERKKLEIDQQVVVNEELYSKISELSTYSRAMEIAKENGLSTYENTITIGE</sequence>
<feature type="transmembrane region" description="Helical" evidence="2">
    <location>
        <begin position="32"/>
        <end position="56"/>
    </location>
</feature>
<dbReference type="RefSeq" id="WP_055243195.1">
    <property type="nucleotide sequence ID" value="NZ_CP071249.1"/>
</dbReference>